<dbReference type="Pfam" id="PF01301">
    <property type="entry name" value="Glyco_hydro_35"/>
    <property type="match status" value="1"/>
</dbReference>
<feature type="region of interest" description="Disordered" evidence="3">
    <location>
        <begin position="58"/>
        <end position="128"/>
    </location>
</feature>
<feature type="region of interest" description="Disordered" evidence="3">
    <location>
        <begin position="1"/>
        <end position="26"/>
    </location>
</feature>
<protein>
    <recommendedName>
        <fullName evidence="2">beta-galactosidase</fullName>
        <ecNumber evidence="2">3.2.1.23</ecNumber>
    </recommendedName>
</protein>
<dbReference type="EMBL" id="BKCJ011294173">
    <property type="protein sequence ID" value="GFD16577.1"/>
    <property type="molecule type" value="Genomic_DNA"/>
</dbReference>
<evidence type="ECO:0000259" key="4">
    <source>
        <dbReference type="Pfam" id="PF01301"/>
    </source>
</evidence>
<proteinExistence type="predicted"/>
<reference evidence="5" key="1">
    <citation type="journal article" date="2019" name="Sci. Rep.">
        <title>Draft genome of Tanacetum cinerariifolium, the natural source of mosquito coil.</title>
        <authorList>
            <person name="Yamashiro T."/>
            <person name="Shiraishi A."/>
            <person name="Satake H."/>
            <person name="Nakayama K."/>
        </authorList>
    </citation>
    <scope>NUCLEOTIDE SEQUENCE</scope>
</reference>
<sequence>MFHGGTTRGFMNGANFKGDTSHYEPQVSSYDYDAPLDEAGNATAKFRAFREVITKYRPAGAPALPPVPAAKPSRASAEAARPARLRRGYGERPARGHPRPARAPGQPAPDAARRQGAARYSGGKPGPD</sequence>
<evidence type="ECO:0000256" key="2">
    <source>
        <dbReference type="ARBA" id="ARBA00012756"/>
    </source>
</evidence>
<comment type="caution">
    <text evidence="5">The sequence shown here is derived from an EMBL/GenBank/DDBJ whole genome shotgun (WGS) entry which is preliminary data.</text>
</comment>
<dbReference type="GO" id="GO:0004565">
    <property type="term" value="F:beta-galactosidase activity"/>
    <property type="evidence" value="ECO:0007669"/>
    <property type="project" value="UniProtKB-EC"/>
</dbReference>
<dbReference type="InterPro" id="IPR031330">
    <property type="entry name" value="Gly_Hdrlase_35_cat"/>
</dbReference>
<gene>
    <name evidence="5" type="ORF">Tci_888546</name>
</gene>
<dbReference type="InterPro" id="IPR017853">
    <property type="entry name" value="GH"/>
</dbReference>
<feature type="domain" description="Glycoside hydrolase 35 catalytic" evidence="4">
    <location>
        <begin position="1"/>
        <end position="55"/>
    </location>
</feature>
<comment type="catalytic activity">
    <reaction evidence="1">
        <text>Hydrolysis of terminal non-reducing beta-D-galactose residues in beta-D-galactosides.</text>
        <dbReference type="EC" id="3.2.1.23"/>
    </reaction>
</comment>
<accession>A0A699U2P2</accession>
<name>A0A699U2P2_TANCI</name>
<dbReference type="AlphaFoldDB" id="A0A699U2P2"/>
<dbReference type="EC" id="3.2.1.23" evidence="2"/>
<organism evidence="5">
    <name type="scientific">Tanacetum cinerariifolium</name>
    <name type="common">Dalmatian daisy</name>
    <name type="synonym">Chrysanthemum cinerariifolium</name>
    <dbReference type="NCBI Taxonomy" id="118510"/>
    <lineage>
        <taxon>Eukaryota</taxon>
        <taxon>Viridiplantae</taxon>
        <taxon>Streptophyta</taxon>
        <taxon>Embryophyta</taxon>
        <taxon>Tracheophyta</taxon>
        <taxon>Spermatophyta</taxon>
        <taxon>Magnoliopsida</taxon>
        <taxon>eudicotyledons</taxon>
        <taxon>Gunneridae</taxon>
        <taxon>Pentapetalae</taxon>
        <taxon>asterids</taxon>
        <taxon>campanulids</taxon>
        <taxon>Asterales</taxon>
        <taxon>Asteraceae</taxon>
        <taxon>Asteroideae</taxon>
        <taxon>Anthemideae</taxon>
        <taxon>Anthemidinae</taxon>
        <taxon>Tanacetum</taxon>
    </lineage>
</organism>
<evidence type="ECO:0000256" key="1">
    <source>
        <dbReference type="ARBA" id="ARBA00001412"/>
    </source>
</evidence>
<evidence type="ECO:0000313" key="5">
    <source>
        <dbReference type="EMBL" id="GFD16577.1"/>
    </source>
</evidence>
<feature type="compositionally biased region" description="Low complexity" evidence="3">
    <location>
        <begin position="70"/>
        <end position="82"/>
    </location>
</feature>
<dbReference type="SUPFAM" id="SSF51445">
    <property type="entry name" value="(Trans)glycosidases"/>
    <property type="match status" value="1"/>
</dbReference>
<evidence type="ECO:0000256" key="3">
    <source>
        <dbReference type="SAM" id="MobiDB-lite"/>
    </source>
</evidence>
<dbReference type="Gene3D" id="2.60.120.260">
    <property type="entry name" value="Galactose-binding domain-like"/>
    <property type="match status" value="1"/>
</dbReference>